<keyword evidence="1" id="KW-0808">Transferase</keyword>
<evidence type="ECO:0000313" key="1">
    <source>
        <dbReference type="EMBL" id="PZP39720.1"/>
    </source>
</evidence>
<reference evidence="1 2" key="1">
    <citation type="submission" date="2017-11" db="EMBL/GenBank/DDBJ databases">
        <title>Infants hospitalized years apart are colonized by the same room-sourced microbial strains.</title>
        <authorList>
            <person name="Brooks B."/>
            <person name="Olm M.R."/>
            <person name="Firek B.A."/>
            <person name="Baker R."/>
            <person name="Thomas B.C."/>
            <person name="Morowitz M.J."/>
            <person name="Banfield J.F."/>
        </authorList>
    </citation>
    <scope>NUCLEOTIDE SEQUENCE [LARGE SCALE GENOMIC DNA]</scope>
    <source>
        <strain evidence="1">S2_009_000_R2_76</strain>
    </source>
</reference>
<keyword evidence="1" id="KW-0418">Kinase</keyword>
<gene>
    <name evidence="1" type="ORF">DI598_19760</name>
</gene>
<dbReference type="Proteomes" id="UP000249645">
    <property type="component" value="Unassembled WGS sequence"/>
</dbReference>
<organism evidence="1 2">
    <name type="scientific">Pseudopedobacter saltans</name>
    <dbReference type="NCBI Taxonomy" id="151895"/>
    <lineage>
        <taxon>Bacteria</taxon>
        <taxon>Pseudomonadati</taxon>
        <taxon>Bacteroidota</taxon>
        <taxon>Sphingobacteriia</taxon>
        <taxon>Sphingobacteriales</taxon>
        <taxon>Sphingobacteriaceae</taxon>
        <taxon>Pseudopedobacter</taxon>
    </lineage>
</organism>
<dbReference type="AlphaFoldDB" id="A0A2W5EEY1"/>
<comment type="caution">
    <text evidence="1">The sequence shown here is derived from an EMBL/GenBank/DDBJ whole genome shotgun (WGS) entry which is preliminary data.</text>
</comment>
<sequence>VKLIAFSDKDSEKAVKPLLEIGFVGYLLIGSDTDDFKKAIDTVANNGRYFSMGVAKIAQEYFGNK</sequence>
<proteinExistence type="predicted"/>
<name>A0A2W5EEY1_9SPHI</name>
<protein>
    <submittedName>
        <fullName evidence="1">Histidine kinase</fullName>
    </submittedName>
</protein>
<dbReference type="EMBL" id="QFOI01000650">
    <property type="protein sequence ID" value="PZP39720.1"/>
    <property type="molecule type" value="Genomic_DNA"/>
</dbReference>
<evidence type="ECO:0000313" key="2">
    <source>
        <dbReference type="Proteomes" id="UP000249645"/>
    </source>
</evidence>
<feature type="non-terminal residue" evidence="1">
    <location>
        <position position="1"/>
    </location>
</feature>
<dbReference type="GO" id="GO:0016301">
    <property type="term" value="F:kinase activity"/>
    <property type="evidence" value="ECO:0007669"/>
    <property type="project" value="UniProtKB-KW"/>
</dbReference>
<accession>A0A2W5EEY1</accession>